<organism evidence="2 3">
    <name type="scientific">Ramlibacter albus</name>
    <dbReference type="NCBI Taxonomy" id="2079448"/>
    <lineage>
        <taxon>Bacteria</taxon>
        <taxon>Pseudomonadati</taxon>
        <taxon>Pseudomonadota</taxon>
        <taxon>Betaproteobacteria</taxon>
        <taxon>Burkholderiales</taxon>
        <taxon>Comamonadaceae</taxon>
        <taxon>Ramlibacter</taxon>
    </lineage>
</organism>
<name>A0A923M8G7_9BURK</name>
<evidence type="ECO:0000313" key="2">
    <source>
        <dbReference type="EMBL" id="MBC5765930.1"/>
    </source>
</evidence>
<accession>A0A923M8G7</accession>
<dbReference type="Proteomes" id="UP000596827">
    <property type="component" value="Unassembled WGS sequence"/>
</dbReference>
<feature type="region of interest" description="Disordered" evidence="1">
    <location>
        <begin position="1"/>
        <end position="73"/>
    </location>
</feature>
<gene>
    <name evidence="2" type="ORF">H8R02_15785</name>
</gene>
<dbReference type="RefSeq" id="WP_187082395.1">
    <property type="nucleotide sequence ID" value="NZ_JACORU010000005.1"/>
</dbReference>
<dbReference type="EMBL" id="JACORU010000005">
    <property type="protein sequence ID" value="MBC5765930.1"/>
    <property type="molecule type" value="Genomic_DNA"/>
</dbReference>
<reference evidence="2" key="1">
    <citation type="submission" date="2020-08" db="EMBL/GenBank/DDBJ databases">
        <title>Ramlibacter sp. GTP1 16S ribosomal RNA gene genome sequencing and assembly.</title>
        <authorList>
            <person name="Kang M."/>
        </authorList>
    </citation>
    <scope>NUCLEOTIDE SEQUENCE</scope>
    <source>
        <strain evidence="2">GTP1</strain>
    </source>
</reference>
<protein>
    <submittedName>
        <fullName evidence="2">Uncharacterized protein</fullName>
    </submittedName>
</protein>
<sequence>MHRPISKLPFCNLRNPDTESLPVPTPAGGASTENDATVHVWRTEAAEPARGPSTPSPEAPEPSPDAGLPQHTPVLTAGDVLLPVTIQVHLPQRDDVRLPECMPVPNAVLAAEAAARLNAATLPTSFELGHLPVRDVFALHGLAERIRDGELGTWTLQDQANGGLVNVVYDPQSQHVSALYRYPGIEIAAGGDEDAHEVAVFRIDSRSFTVSSAATKLVSDGCEIARAPFDMQLAVLAGARVITPSFHALARARLADEYVAVIGDSLANSGSPS</sequence>
<comment type="caution">
    <text evidence="2">The sequence shown here is derived from an EMBL/GenBank/DDBJ whole genome shotgun (WGS) entry which is preliminary data.</text>
</comment>
<proteinExistence type="predicted"/>
<evidence type="ECO:0000256" key="1">
    <source>
        <dbReference type="SAM" id="MobiDB-lite"/>
    </source>
</evidence>
<dbReference type="AlphaFoldDB" id="A0A923M8G7"/>
<feature type="compositionally biased region" description="Pro residues" evidence="1">
    <location>
        <begin position="54"/>
        <end position="63"/>
    </location>
</feature>
<keyword evidence="3" id="KW-1185">Reference proteome</keyword>
<evidence type="ECO:0000313" key="3">
    <source>
        <dbReference type="Proteomes" id="UP000596827"/>
    </source>
</evidence>